<organism evidence="1 2">
    <name type="scientific">Hyalomma asiaticum</name>
    <name type="common">Tick</name>
    <dbReference type="NCBI Taxonomy" id="266040"/>
    <lineage>
        <taxon>Eukaryota</taxon>
        <taxon>Metazoa</taxon>
        <taxon>Ecdysozoa</taxon>
        <taxon>Arthropoda</taxon>
        <taxon>Chelicerata</taxon>
        <taxon>Arachnida</taxon>
        <taxon>Acari</taxon>
        <taxon>Parasitiformes</taxon>
        <taxon>Ixodida</taxon>
        <taxon>Ixodoidea</taxon>
        <taxon>Ixodidae</taxon>
        <taxon>Hyalomminae</taxon>
        <taxon>Hyalomma</taxon>
    </lineage>
</organism>
<gene>
    <name evidence="1" type="ORF">HPB50_004652</name>
</gene>
<evidence type="ECO:0000313" key="2">
    <source>
        <dbReference type="Proteomes" id="UP000821845"/>
    </source>
</evidence>
<protein>
    <submittedName>
        <fullName evidence="1">Uncharacterized protein</fullName>
    </submittedName>
</protein>
<proteinExistence type="predicted"/>
<comment type="caution">
    <text evidence="1">The sequence shown here is derived from an EMBL/GenBank/DDBJ whole genome shotgun (WGS) entry which is preliminary data.</text>
</comment>
<name>A0ACB7T637_HYAAI</name>
<dbReference type="Proteomes" id="UP000821845">
    <property type="component" value="Chromosome 10"/>
</dbReference>
<accession>A0ACB7T637</accession>
<keyword evidence="2" id="KW-1185">Reference proteome</keyword>
<sequence>MTLLFSVAGEEALKVFKNVVFGRQENKEEYNTVVAKFKDGCNEQQNEITSGTSSVSVVNVRRRRCSSFYTNLKENKRSTAASGPWQTTCYEDQIVFGTNSPIVPVYGEKMLRAKRNLGKGCHAMQGG</sequence>
<dbReference type="EMBL" id="CM023490">
    <property type="protein sequence ID" value="KAH6942413.1"/>
    <property type="molecule type" value="Genomic_DNA"/>
</dbReference>
<reference evidence="1" key="1">
    <citation type="submission" date="2020-05" db="EMBL/GenBank/DDBJ databases">
        <title>Large-scale comparative analyses of tick genomes elucidate their genetic diversity and vector capacities.</title>
        <authorList>
            <person name="Jia N."/>
            <person name="Wang J."/>
            <person name="Shi W."/>
            <person name="Du L."/>
            <person name="Sun Y."/>
            <person name="Zhan W."/>
            <person name="Jiang J."/>
            <person name="Wang Q."/>
            <person name="Zhang B."/>
            <person name="Ji P."/>
            <person name="Sakyi L.B."/>
            <person name="Cui X."/>
            <person name="Yuan T."/>
            <person name="Jiang B."/>
            <person name="Yang W."/>
            <person name="Lam T.T.-Y."/>
            <person name="Chang Q."/>
            <person name="Ding S."/>
            <person name="Wang X."/>
            <person name="Zhu J."/>
            <person name="Ruan X."/>
            <person name="Zhao L."/>
            <person name="Wei J."/>
            <person name="Que T."/>
            <person name="Du C."/>
            <person name="Cheng J."/>
            <person name="Dai P."/>
            <person name="Han X."/>
            <person name="Huang E."/>
            <person name="Gao Y."/>
            <person name="Liu J."/>
            <person name="Shao H."/>
            <person name="Ye R."/>
            <person name="Li L."/>
            <person name="Wei W."/>
            <person name="Wang X."/>
            <person name="Wang C."/>
            <person name="Yang T."/>
            <person name="Huo Q."/>
            <person name="Li W."/>
            <person name="Guo W."/>
            <person name="Chen H."/>
            <person name="Zhou L."/>
            <person name="Ni X."/>
            <person name="Tian J."/>
            <person name="Zhou Y."/>
            <person name="Sheng Y."/>
            <person name="Liu T."/>
            <person name="Pan Y."/>
            <person name="Xia L."/>
            <person name="Li J."/>
            <person name="Zhao F."/>
            <person name="Cao W."/>
        </authorList>
    </citation>
    <scope>NUCLEOTIDE SEQUENCE</scope>
    <source>
        <strain evidence="1">Hyas-2018</strain>
    </source>
</reference>
<evidence type="ECO:0000313" key="1">
    <source>
        <dbReference type="EMBL" id="KAH6942413.1"/>
    </source>
</evidence>